<evidence type="ECO:0000256" key="1">
    <source>
        <dbReference type="SAM" id="Phobius"/>
    </source>
</evidence>
<keyword evidence="1" id="KW-0472">Membrane</keyword>
<organism evidence="2 3">
    <name type="scientific">Puccinia triticina</name>
    <dbReference type="NCBI Taxonomy" id="208348"/>
    <lineage>
        <taxon>Eukaryota</taxon>
        <taxon>Fungi</taxon>
        <taxon>Dikarya</taxon>
        <taxon>Basidiomycota</taxon>
        <taxon>Pucciniomycotina</taxon>
        <taxon>Pucciniomycetes</taxon>
        <taxon>Pucciniales</taxon>
        <taxon>Pucciniaceae</taxon>
        <taxon>Puccinia</taxon>
    </lineage>
</organism>
<keyword evidence="3" id="KW-1185">Reference proteome</keyword>
<keyword evidence="1" id="KW-0812">Transmembrane</keyword>
<sequence>MRTMALQGYSRSSQLKRPGLAWMAVSTLMLLGSNTVESNTLIESFAIPRNQIDALQMHGGRFLLIKQPDSTEALSKNSWDDKGGSDLRSRMREVVEEYSHGYEEDLEQSAKREPSSESTAIVSIKPNRLTRLRLNLNRNPLPQKFSYLFLLSQDERLRGSSGRETKTHEKLFDPFSNWINCSVTTLLRLVGRPMLDDQRFSVRFSWDASDHVGLHLDLDPSPSPLSDLMANDTLTPAFFNLTITPNFDKFSDHHSAQTDSFVDLVVIVEPLLLNLLPMFTLLPLFSTCVCILSVIYIANVPARFENFLKSSVA</sequence>
<reference evidence="2" key="1">
    <citation type="submission" date="2022-10" db="EMBL/GenBank/DDBJ databases">
        <title>Puccinia triticina Genome sequencing and assembly.</title>
        <authorList>
            <person name="Li C."/>
        </authorList>
    </citation>
    <scope>NUCLEOTIDE SEQUENCE</scope>
    <source>
        <strain evidence="2">Pt15</strain>
    </source>
</reference>
<accession>A0ABY7CF92</accession>
<evidence type="ECO:0000313" key="2">
    <source>
        <dbReference type="EMBL" id="WAQ81492.1"/>
    </source>
</evidence>
<name>A0ABY7CF92_9BASI</name>
<keyword evidence="1" id="KW-1133">Transmembrane helix</keyword>
<gene>
    <name evidence="2" type="ORF">PtA15_1A834</name>
</gene>
<evidence type="ECO:0008006" key="4">
    <source>
        <dbReference type="Google" id="ProtNLM"/>
    </source>
</evidence>
<dbReference type="EMBL" id="CP110421">
    <property type="protein sequence ID" value="WAQ81492.1"/>
    <property type="molecule type" value="Genomic_DNA"/>
</dbReference>
<protein>
    <recommendedName>
        <fullName evidence="4">GPI transamidase component PIG-T</fullName>
    </recommendedName>
</protein>
<proteinExistence type="predicted"/>
<dbReference type="GeneID" id="77806797"/>
<dbReference type="RefSeq" id="XP_053017047.1">
    <property type="nucleotide sequence ID" value="XM_053165902.1"/>
</dbReference>
<dbReference type="Proteomes" id="UP001164743">
    <property type="component" value="Chromosome 1A"/>
</dbReference>
<evidence type="ECO:0000313" key="3">
    <source>
        <dbReference type="Proteomes" id="UP001164743"/>
    </source>
</evidence>
<feature type="transmembrane region" description="Helical" evidence="1">
    <location>
        <begin position="275"/>
        <end position="298"/>
    </location>
</feature>